<dbReference type="GO" id="GO:0016705">
    <property type="term" value="F:oxidoreductase activity, acting on paired donors, with incorporation or reduction of molecular oxygen"/>
    <property type="evidence" value="ECO:0007669"/>
    <property type="project" value="InterPro"/>
</dbReference>
<evidence type="ECO:0000256" key="1">
    <source>
        <dbReference type="ARBA" id="ARBA00001971"/>
    </source>
</evidence>
<keyword evidence="6 8" id="KW-0408">Iron</keyword>
<evidence type="ECO:0000256" key="8">
    <source>
        <dbReference type="PIRSR" id="PIRSR602403-1"/>
    </source>
</evidence>
<evidence type="ECO:0000313" key="12">
    <source>
        <dbReference type="WBParaSite" id="MBELARI_LOCUS4211"/>
    </source>
</evidence>
<dbReference type="GO" id="GO:0005789">
    <property type="term" value="C:endoplasmic reticulum membrane"/>
    <property type="evidence" value="ECO:0007669"/>
    <property type="project" value="UniProtKB-SubCell"/>
</dbReference>
<dbReference type="InterPro" id="IPR036396">
    <property type="entry name" value="Cyt_P450_sf"/>
</dbReference>
<keyword evidence="5 8" id="KW-0479">Metal-binding</keyword>
<dbReference type="InterPro" id="IPR002403">
    <property type="entry name" value="Cyt_P450_E_grp-IV"/>
</dbReference>
<comment type="similarity">
    <text evidence="3 9">Belongs to the cytochrome P450 family.</text>
</comment>
<dbReference type="CDD" id="cd20628">
    <property type="entry name" value="CYP4"/>
    <property type="match status" value="1"/>
</dbReference>
<reference evidence="11 12" key="1">
    <citation type="submission" date="2024-02" db="UniProtKB">
        <authorList>
            <consortium name="WormBaseParasite"/>
        </authorList>
    </citation>
    <scope>IDENTIFICATION</scope>
</reference>
<name>A0AAF3J959_9BILA</name>
<dbReference type="InterPro" id="IPR017972">
    <property type="entry name" value="Cyt_P450_CS"/>
</dbReference>
<dbReference type="InterPro" id="IPR050196">
    <property type="entry name" value="Cytochrome_P450_Monoox"/>
</dbReference>
<evidence type="ECO:0000256" key="5">
    <source>
        <dbReference type="ARBA" id="ARBA00022723"/>
    </source>
</evidence>
<dbReference type="AlphaFoldDB" id="A0AAF3J959"/>
<sequence>MGKLPQKTGIPIFGNGLEIGRLENQELEPWFRREADKVLNNGGHMMCVQVMSKYLAIPLDGEGIKPILDSTVEITKSDDYEFVLPWIGKGLLTADGEKWKTRRRMLTPTFHFKMLDGYVEVFDRLSRKLCQVLEKSDGKVIDLFPIVKNCALDIICESAMGVSVNALENKEDPYVAALIDMGFLVMQWSMNPLNWFPPYWLLSGHRKRFNENVKYLTDFTKKVISDRQREFEKGNRKFLGNKVTFLDFLLEAKEANNLTDEDIREEVDTFMFEGHDTTSSGIAWILWCLAHHQDVQENLLDEINSVFQDGNSTNLTHEMIKETPLLDQIIKESARIFPPVPIVQREIQNDFQSGEFILPKGCVVWINPMIIHRNRKVWGDDFMQFKPERFAPENEKPRHPYDLIPFSAGLRNCIGQRFALLEEKVMVMHLIKNYKLFPTEVGFHENELREEIVTKPHRGLKLRIEKRKEIIRDFE</sequence>
<evidence type="ECO:0000313" key="11">
    <source>
        <dbReference type="WBParaSite" id="MBELARI_LOCUS2371"/>
    </source>
</evidence>
<evidence type="ECO:0000256" key="7">
    <source>
        <dbReference type="ARBA" id="ARBA00023033"/>
    </source>
</evidence>
<feature type="binding site" description="axial binding residue" evidence="8">
    <location>
        <position position="413"/>
    </location>
    <ligand>
        <name>heme</name>
        <dbReference type="ChEBI" id="CHEBI:30413"/>
    </ligand>
    <ligandPart>
        <name>Fe</name>
        <dbReference type="ChEBI" id="CHEBI:18248"/>
    </ligandPart>
</feature>
<dbReference type="Pfam" id="PF00067">
    <property type="entry name" value="p450"/>
    <property type="match status" value="1"/>
</dbReference>
<keyword evidence="7 9" id="KW-0503">Monooxygenase</keyword>
<comment type="function">
    <text evidence="2">May be involved in the metabolism of insect hormones and in the breakdown of synthetic insecticides.</text>
</comment>
<dbReference type="GO" id="GO:0005506">
    <property type="term" value="F:iron ion binding"/>
    <property type="evidence" value="ECO:0007669"/>
    <property type="project" value="InterPro"/>
</dbReference>
<accession>A0AAF3J959</accession>
<keyword evidence="10" id="KW-1185">Reference proteome</keyword>
<comment type="cofactor">
    <cofactor evidence="1 8">
        <name>heme</name>
        <dbReference type="ChEBI" id="CHEBI:30413"/>
    </cofactor>
</comment>
<evidence type="ECO:0000256" key="2">
    <source>
        <dbReference type="ARBA" id="ARBA00003690"/>
    </source>
</evidence>
<dbReference type="GO" id="GO:0004497">
    <property type="term" value="F:monooxygenase activity"/>
    <property type="evidence" value="ECO:0007669"/>
    <property type="project" value="UniProtKB-KW"/>
</dbReference>
<dbReference type="PROSITE" id="PS00086">
    <property type="entry name" value="CYTOCHROME_P450"/>
    <property type="match status" value="1"/>
</dbReference>
<dbReference type="WBParaSite" id="MBELARI_LOCUS2371">
    <property type="protein sequence ID" value="MBELARI_LOCUS2371"/>
    <property type="gene ID" value="MBELARI_LOCUS2371"/>
</dbReference>
<proteinExistence type="inferred from homology"/>
<dbReference type="PANTHER" id="PTHR24291">
    <property type="entry name" value="CYTOCHROME P450 FAMILY 4"/>
    <property type="match status" value="1"/>
</dbReference>
<keyword evidence="9" id="KW-0560">Oxidoreductase</keyword>
<evidence type="ECO:0000313" key="10">
    <source>
        <dbReference type="Proteomes" id="UP000887575"/>
    </source>
</evidence>
<dbReference type="PANTHER" id="PTHR24291:SF130">
    <property type="entry name" value="CYTOCHROME P450 FAMILY"/>
    <property type="match status" value="1"/>
</dbReference>
<evidence type="ECO:0000256" key="4">
    <source>
        <dbReference type="ARBA" id="ARBA00022617"/>
    </source>
</evidence>
<dbReference type="SUPFAM" id="SSF48264">
    <property type="entry name" value="Cytochrome P450"/>
    <property type="match status" value="1"/>
</dbReference>
<evidence type="ECO:0000256" key="3">
    <source>
        <dbReference type="ARBA" id="ARBA00010617"/>
    </source>
</evidence>
<dbReference type="Proteomes" id="UP000887575">
    <property type="component" value="Unassembled WGS sequence"/>
</dbReference>
<dbReference type="InterPro" id="IPR001128">
    <property type="entry name" value="Cyt_P450"/>
</dbReference>
<organism evidence="10 12">
    <name type="scientific">Mesorhabditis belari</name>
    <dbReference type="NCBI Taxonomy" id="2138241"/>
    <lineage>
        <taxon>Eukaryota</taxon>
        <taxon>Metazoa</taxon>
        <taxon>Ecdysozoa</taxon>
        <taxon>Nematoda</taxon>
        <taxon>Chromadorea</taxon>
        <taxon>Rhabditida</taxon>
        <taxon>Rhabditina</taxon>
        <taxon>Rhabditomorpha</taxon>
        <taxon>Rhabditoidea</taxon>
        <taxon>Rhabditidae</taxon>
        <taxon>Mesorhabditinae</taxon>
        <taxon>Mesorhabditis</taxon>
    </lineage>
</organism>
<dbReference type="PRINTS" id="PR00465">
    <property type="entry name" value="EP450IV"/>
</dbReference>
<evidence type="ECO:0000256" key="9">
    <source>
        <dbReference type="RuleBase" id="RU000461"/>
    </source>
</evidence>
<dbReference type="Gene3D" id="1.10.630.10">
    <property type="entry name" value="Cytochrome P450"/>
    <property type="match status" value="1"/>
</dbReference>
<dbReference type="GO" id="GO:0020037">
    <property type="term" value="F:heme binding"/>
    <property type="evidence" value="ECO:0007669"/>
    <property type="project" value="InterPro"/>
</dbReference>
<dbReference type="WBParaSite" id="MBELARI_LOCUS4211">
    <property type="protein sequence ID" value="MBELARI_LOCUS4211"/>
    <property type="gene ID" value="MBELARI_LOCUS4211"/>
</dbReference>
<protein>
    <submittedName>
        <fullName evidence="11 12">Cytochrome P450</fullName>
    </submittedName>
</protein>
<keyword evidence="4 8" id="KW-0349">Heme</keyword>
<evidence type="ECO:0000256" key="6">
    <source>
        <dbReference type="ARBA" id="ARBA00023004"/>
    </source>
</evidence>
<dbReference type="PRINTS" id="PR00385">
    <property type="entry name" value="P450"/>
</dbReference>